<dbReference type="GO" id="GO:0016787">
    <property type="term" value="F:hydrolase activity"/>
    <property type="evidence" value="ECO:0007669"/>
    <property type="project" value="UniProtKB-KW"/>
</dbReference>
<dbReference type="InterPro" id="IPR041677">
    <property type="entry name" value="DNA2/NAM7_AAA_11"/>
</dbReference>
<dbReference type="Proteomes" id="UP000694866">
    <property type="component" value="Unplaced"/>
</dbReference>
<evidence type="ECO:0000259" key="12">
    <source>
        <dbReference type="Pfam" id="PF13087"/>
    </source>
</evidence>
<evidence type="ECO:0000256" key="3">
    <source>
        <dbReference type="ARBA" id="ARBA00012552"/>
    </source>
</evidence>
<dbReference type="OrthoDB" id="6513042at2759"/>
<dbReference type="Pfam" id="PF13086">
    <property type="entry name" value="AAA_11"/>
    <property type="match status" value="2"/>
</dbReference>
<evidence type="ECO:0000259" key="11">
    <source>
        <dbReference type="Pfam" id="PF13086"/>
    </source>
</evidence>
<dbReference type="InterPro" id="IPR027417">
    <property type="entry name" value="P-loop_NTPase"/>
</dbReference>
<keyword evidence="5" id="KW-0547">Nucleotide-binding</keyword>
<dbReference type="KEGG" id="fas:105271223"/>
<evidence type="ECO:0000313" key="15">
    <source>
        <dbReference type="Proteomes" id="UP000694866"/>
    </source>
</evidence>
<keyword evidence="8" id="KW-0067">ATP-binding</keyword>
<feature type="domain" description="DNA2/NAM7 helicase-like C-terminal" evidence="12">
    <location>
        <begin position="958"/>
        <end position="1149"/>
    </location>
</feature>
<dbReference type="Gene3D" id="3.40.50.300">
    <property type="entry name" value="P-loop containing nucleotide triphosphate hydrolases"/>
    <property type="match status" value="2"/>
</dbReference>
<dbReference type="CTD" id="38427"/>
<dbReference type="InterPro" id="IPR049080">
    <property type="entry name" value="MOV-10-like_beta-barrel"/>
</dbReference>
<name>A0A9R1U739_9HYME</name>
<keyword evidence="15" id="KW-1185">Reference proteome</keyword>
<dbReference type="Pfam" id="PF21634">
    <property type="entry name" value="MOV-10_beta-barrel"/>
    <property type="match status" value="1"/>
</dbReference>
<dbReference type="GeneID" id="105271223"/>
<feature type="domain" description="Helicase MOV-10 helical" evidence="14">
    <location>
        <begin position="451"/>
        <end position="517"/>
    </location>
</feature>
<dbReference type="EC" id="3.6.4.13" evidence="3"/>
<dbReference type="PANTHER" id="PTHR45418:SF1">
    <property type="entry name" value="CANCER_TESTIS ANTIGEN 55"/>
    <property type="match status" value="1"/>
</dbReference>
<feature type="domain" description="Helicase MOV-10-like beta-barrel" evidence="13">
    <location>
        <begin position="519"/>
        <end position="594"/>
    </location>
</feature>
<dbReference type="InterPro" id="IPR047187">
    <property type="entry name" value="SF1_C_Upf1"/>
</dbReference>
<evidence type="ECO:0000256" key="5">
    <source>
        <dbReference type="ARBA" id="ARBA00022741"/>
    </source>
</evidence>
<comment type="subcellular location">
    <subcellularLocation>
        <location evidence="1">Cytoplasm</location>
    </subcellularLocation>
</comment>
<dbReference type="GO" id="GO:0031047">
    <property type="term" value="P:regulatory ncRNA-mediated gene silencing"/>
    <property type="evidence" value="ECO:0007669"/>
    <property type="project" value="UniProtKB-KW"/>
</dbReference>
<keyword evidence="7 16" id="KW-0347">Helicase</keyword>
<comment type="similarity">
    <text evidence="2">Belongs to the DNA2/NAM7 helicase family. SDE3 subfamily.</text>
</comment>
<evidence type="ECO:0000256" key="7">
    <source>
        <dbReference type="ARBA" id="ARBA00022806"/>
    </source>
</evidence>
<feature type="domain" description="DNA2/NAM7 helicase helicase" evidence="11">
    <location>
        <begin position="846"/>
        <end position="922"/>
    </location>
</feature>
<dbReference type="GO" id="GO:0005524">
    <property type="term" value="F:ATP binding"/>
    <property type="evidence" value="ECO:0007669"/>
    <property type="project" value="UniProtKB-KW"/>
</dbReference>
<feature type="domain" description="DNA2/NAM7 helicase helicase" evidence="11">
    <location>
        <begin position="721"/>
        <end position="818"/>
    </location>
</feature>
<keyword evidence="4" id="KW-0963">Cytoplasm</keyword>
<dbReference type="AlphaFoldDB" id="A0A9R1U739"/>
<reference evidence="16" key="1">
    <citation type="submission" date="2025-08" db="UniProtKB">
        <authorList>
            <consortium name="RefSeq"/>
        </authorList>
    </citation>
    <scope>IDENTIFICATION</scope>
    <source>
        <strain evidence="16">USDA-PBARC FA_bdor</strain>
        <tissue evidence="16">Whole organism</tissue>
    </source>
</reference>
<dbReference type="SUPFAM" id="SSF52540">
    <property type="entry name" value="P-loop containing nucleoside triphosphate hydrolases"/>
    <property type="match status" value="1"/>
</dbReference>
<dbReference type="InterPro" id="IPR049079">
    <property type="entry name" value="Mov-10_helical"/>
</dbReference>
<evidence type="ECO:0000256" key="8">
    <source>
        <dbReference type="ARBA" id="ARBA00022840"/>
    </source>
</evidence>
<protein>
    <recommendedName>
        <fullName evidence="3">RNA helicase</fullName>
        <ecNumber evidence="3">3.6.4.13</ecNumber>
    </recommendedName>
</protein>
<keyword evidence="9" id="KW-0943">RNA-mediated gene silencing</keyword>
<dbReference type="Pfam" id="PF13087">
    <property type="entry name" value="AAA_12"/>
    <property type="match status" value="1"/>
</dbReference>
<organism evidence="15 16">
    <name type="scientific">Fopius arisanus</name>
    <dbReference type="NCBI Taxonomy" id="64838"/>
    <lineage>
        <taxon>Eukaryota</taxon>
        <taxon>Metazoa</taxon>
        <taxon>Ecdysozoa</taxon>
        <taxon>Arthropoda</taxon>
        <taxon>Hexapoda</taxon>
        <taxon>Insecta</taxon>
        <taxon>Pterygota</taxon>
        <taxon>Neoptera</taxon>
        <taxon>Endopterygota</taxon>
        <taxon>Hymenoptera</taxon>
        <taxon>Apocrita</taxon>
        <taxon>Ichneumonoidea</taxon>
        <taxon>Braconidae</taxon>
        <taxon>Opiinae</taxon>
        <taxon>Fopius</taxon>
    </lineage>
</organism>
<dbReference type="CDD" id="cd18078">
    <property type="entry name" value="DEXXQc_Mov10L1"/>
    <property type="match status" value="1"/>
</dbReference>
<accession>A0A9R1U739</accession>
<sequence>MFSVLNALKSFFLPTPESTPDLDSIISQFSTAIDTFGLSDSPFPQDNSSIPSIGCFHKKGYITSITPDSLLIDDVHFCDRANCAIPDPQVGMKVEYLGYQKSPKDEMKVRSVLNVYDDAWDSFLEDQGSTTIHKQLMKKCIVARVIKREGRLVFLDPLNIAINLDSIDSSFVPYVGDWVRIECFVEVDEESPDLGGLVLEVEKLQPLRSNLKIGIVSHFDAKTGTGGIEADTIFSKVSCQPGYIPSAGDKVICDCIESDQGTCTWRCLSVVPLQIKPVSHNSLEHPQNLEKSDTLMRDKNGVRITEDLNLSLEIKEEINFEVLVENTGESPQVFYKGIFMSKKSQSQLTLLSPQIDQMQTINPSQSLRFFFRVKAKFVGFTEELFIFSFKGFKIGRNIKITVNAKIFSGSSRIIGGSRGNKLIVRGDDYDQEHYIPGVRPIRPPHFRAVKLKTFSVPRRLWDIILPIVNERTSQAEAEVILGEEIPCLSEGLTIDNYRNRFHNLLYLEEISLSIDMQRYDMESAILRASDEFLVLEVPGLSEKRPSLMMGDRAIVSFKWDSSRGTLRYEGCIHKVTSCEVFLKFNQRFHDNYHGEDCQVSFKSSYSSISKCHNSVDLAVENLTREILFPTCVKEKEPQIIFEEDETSGGEEHNHINKIILPPTPPYDEDLEATPHENFTQEVPISPLKLLKVHQKLIKPRELTTDTSLKRKKLIWYNKSMNVYQKIAVKNILMGTARPLPYVIFGPPGTGKTITLCETILQILTTLPQSRLLIATPSNSSANLIAERLLDSGALKPGDLVRLIANHCLQDDSIPERLLPYCATGNLAAENSVGVSRHYGEGPKLNCTTSVLGRHRITIGTCIALGQLHLMGFPRGHFSHILVDEAGQATEPEILVPLTLIEAHQGQIILAGDPMQLGPVVNSRYACFLGLAESFLVRLLHQFPYQRDLDGFARGYDPRLVTKLVINYRSLPEILELPNYLFYDSELEASLSGIDSEEAKLLETLRGDLPERVGKPPAVVFHGVYGDDVQDDDSPSWYNPAEATQVYLYLLKLYGCGIEGSDVGVIAPYQKQVKRIRELLMELDVAVPKVGSVEEFQGQERKIIILSAVRSGRERLREDVKHALGFVASPRRLNVAITRARALLIIIGNPELLQGDPYWRSVIMYCVKNQSYTGCNFVGNEAAEYYED</sequence>
<dbReference type="CDD" id="cd18808">
    <property type="entry name" value="SF1_C_Upf1"/>
    <property type="match status" value="1"/>
</dbReference>
<evidence type="ECO:0000256" key="6">
    <source>
        <dbReference type="ARBA" id="ARBA00022801"/>
    </source>
</evidence>
<evidence type="ECO:0000256" key="9">
    <source>
        <dbReference type="ARBA" id="ARBA00023158"/>
    </source>
</evidence>
<dbReference type="Pfam" id="PF21635">
    <property type="entry name" value="Mov-10_helical"/>
    <property type="match status" value="1"/>
</dbReference>
<evidence type="ECO:0000259" key="13">
    <source>
        <dbReference type="Pfam" id="PF21634"/>
    </source>
</evidence>
<evidence type="ECO:0000313" key="16">
    <source>
        <dbReference type="RefSeq" id="XP_011310919.1"/>
    </source>
</evidence>
<evidence type="ECO:0000256" key="2">
    <source>
        <dbReference type="ARBA" id="ARBA00005601"/>
    </source>
</evidence>
<dbReference type="RefSeq" id="XP_011310919.1">
    <property type="nucleotide sequence ID" value="XM_011312617.1"/>
</dbReference>
<comment type="catalytic activity">
    <reaction evidence="10">
        <text>ATP + H2O = ADP + phosphate + H(+)</text>
        <dbReference type="Rhea" id="RHEA:13065"/>
        <dbReference type="ChEBI" id="CHEBI:15377"/>
        <dbReference type="ChEBI" id="CHEBI:15378"/>
        <dbReference type="ChEBI" id="CHEBI:30616"/>
        <dbReference type="ChEBI" id="CHEBI:43474"/>
        <dbReference type="ChEBI" id="CHEBI:456216"/>
        <dbReference type="EC" id="3.6.4.13"/>
    </reaction>
</comment>
<dbReference type="GO" id="GO:0005737">
    <property type="term" value="C:cytoplasm"/>
    <property type="evidence" value="ECO:0007669"/>
    <property type="project" value="UniProtKB-SubCell"/>
</dbReference>
<gene>
    <name evidence="16" type="primary">armi</name>
</gene>
<dbReference type="PANTHER" id="PTHR45418">
    <property type="entry name" value="CANCER/TESTIS ANTIGEN 55"/>
    <property type="match status" value="1"/>
</dbReference>
<evidence type="ECO:0000256" key="1">
    <source>
        <dbReference type="ARBA" id="ARBA00004496"/>
    </source>
</evidence>
<evidence type="ECO:0000256" key="10">
    <source>
        <dbReference type="ARBA" id="ARBA00047984"/>
    </source>
</evidence>
<evidence type="ECO:0000259" key="14">
    <source>
        <dbReference type="Pfam" id="PF21635"/>
    </source>
</evidence>
<proteinExistence type="inferred from homology"/>
<keyword evidence="6" id="KW-0378">Hydrolase</keyword>
<dbReference type="GO" id="GO:0003724">
    <property type="term" value="F:RNA helicase activity"/>
    <property type="evidence" value="ECO:0007669"/>
    <property type="project" value="UniProtKB-EC"/>
</dbReference>
<dbReference type="InterPro" id="IPR041679">
    <property type="entry name" value="DNA2/NAM7-like_C"/>
</dbReference>
<evidence type="ECO:0000256" key="4">
    <source>
        <dbReference type="ARBA" id="ARBA00022490"/>
    </source>
</evidence>